<dbReference type="InterPro" id="IPR028082">
    <property type="entry name" value="Peripla_BP_I"/>
</dbReference>
<proteinExistence type="predicted"/>
<dbReference type="Gene3D" id="3.40.50.2300">
    <property type="match status" value="2"/>
</dbReference>
<keyword evidence="2" id="KW-0238">DNA-binding</keyword>
<evidence type="ECO:0000256" key="2">
    <source>
        <dbReference type="ARBA" id="ARBA00023125"/>
    </source>
</evidence>
<dbReference type="Gene3D" id="1.10.260.40">
    <property type="entry name" value="lambda repressor-like DNA-binding domains"/>
    <property type="match status" value="1"/>
</dbReference>
<dbReference type="SUPFAM" id="SSF47413">
    <property type="entry name" value="lambda repressor-like DNA-binding domains"/>
    <property type="match status" value="1"/>
</dbReference>
<evidence type="ECO:0000313" key="5">
    <source>
        <dbReference type="EMBL" id="HBP29918.1"/>
    </source>
</evidence>
<dbReference type="GO" id="GO:0003700">
    <property type="term" value="F:DNA-binding transcription factor activity"/>
    <property type="evidence" value="ECO:0007669"/>
    <property type="project" value="TreeGrafter"/>
</dbReference>
<dbReference type="EMBL" id="DOEK01000028">
    <property type="protein sequence ID" value="HBP29918.1"/>
    <property type="molecule type" value="Genomic_DNA"/>
</dbReference>
<evidence type="ECO:0000259" key="4">
    <source>
        <dbReference type="PROSITE" id="PS50932"/>
    </source>
</evidence>
<protein>
    <submittedName>
        <fullName evidence="5">LacI family transcriptional regulator</fullName>
    </submittedName>
</protein>
<keyword evidence="3" id="KW-0804">Transcription</keyword>
<dbReference type="PROSITE" id="PS50932">
    <property type="entry name" value="HTH_LACI_2"/>
    <property type="match status" value="1"/>
</dbReference>
<dbReference type="GO" id="GO:0000976">
    <property type="term" value="F:transcription cis-regulatory region binding"/>
    <property type="evidence" value="ECO:0007669"/>
    <property type="project" value="TreeGrafter"/>
</dbReference>
<keyword evidence="1" id="KW-0805">Transcription regulation</keyword>
<name>A0A356LGM1_9BURK</name>
<gene>
    <name evidence="5" type="ORF">DD666_10945</name>
</gene>
<dbReference type="InterPro" id="IPR000843">
    <property type="entry name" value="HTH_LacI"/>
</dbReference>
<dbReference type="SMART" id="SM00354">
    <property type="entry name" value="HTH_LACI"/>
    <property type="match status" value="1"/>
</dbReference>
<sequence length="353" mass="38138">MTQKQTSRTTRRKAGSYTIHDVAALAGVSSITVSRYFNSPEKVSVALRERLREIIDRIGYVPSQVAGGLASGHGRVVCAVMQNIASATFADLVKGMTDELQASGLQLLLANAQYSQELEEQAIRTFVGWHPTALILTRHDHTPAAEAMLRALNIPVIEAWGLVSGRPFHQVGFPHIETGAILARHFLEQGATRIQFVMSHTTEDFRAKQRAQGYAQAMTNAGLNADVQIIPENDEFEAGAIGIEALSRLPADSRPQALIFANDNMAAGAILHAPSCDLVLPRDCAIAGFGDASISARLRPALTTLRPARYQIGQHAARTVLKQLAAGPGGDNNIVEDMLPCDLIIRESSQLHL</sequence>
<reference evidence="5 6" key="1">
    <citation type="journal article" date="2018" name="Nat. Biotechnol.">
        <title>A standardized bacterial taxonomy based on genome phylogeny substantially revises the tree of life.</title>
        <authorList>
            <person name="Parks D.H."/>
            <person name="Chuvochina M."/>
            <person name="Waite D.W."/>
            <person name="Rinke C."/>
            <person name="Skarshewski A."/>
            <person name="Chaumeil P.A."/>
            <person name="Hugenholtz P."/>
        </authorList>
    </citation>
    <scope>NUCLEOTIDE SEQUENCE [LARGE SCALE GENOMIC DNA]</scope>
    <source>
        <strain evidence="5">UBA10707</strain>
    </source>
</reference>
<dbReference type="Pfam" id="PF13377">
    <property type="entry name" value="Peripla_BP_3"/>
    <property type="match status" value="1"/>
</dbReference>
<dbReference type="AlphaFoldDB" id="A0A356LGM1"/>
<evidence type="ECO:0000256" key="3">
    <source>
        <dbReference type="ARBA" id="ARBA00023163"/>
    </source>
</evidence>
<evidence type="ECO:0000256" key="1">
    <source>
        <dbReference type="ARBA" id="ARBA00023015"/>
    </source>
</evidence>
<accession>A0A356LGM1</accession>
<evidence type="ECO:0000313" key="6">
    <source>
        <dbReference type="Proteomes" id="UP000264036"/>
    </source>
</evidence>
<organism evidence="5 6">
    <name type="scientific">Advenella kashmirensis</name>
    <dbReference type="NCBI Taxonomy" id="310575"/>
    <lineage>
        <taxon>Bacteria</taxon>
        <taxon>Pseudomonadati</taxon>
        <taxon>Pseudomonadota</taxon>
        <taxon>Betaproteobacteria</taxon>
        <taxon>Burkholderiales</taxon>
        <taxon>Alcaligenaceae</taxon>
    </lineage>
</organism>
<dbReference type="PANTHER" id="PTHR30146">
    <property type="entry name" value="LACI-RELATED TRANSCRIPTIONAL REPRESSOR"/>
    <property type="match status" value="1"/>
</dbReference>
<dbReference type="PANTHER" id="PTHR30146:SF33">
    <property type="entry name" value="TRANSCRIPTIONAL REGULATOR"/>
    <property type="match status" value="1"/>
</dbReference>
<dbReference type="SUPFAM" id="SSF53822">
    <property type="entry name" value="Periplasmic binding protein-like I"/>
    <property type="match status" value="1"/>
</dbReference>
<dbReference type="CDD" id="cd01575">
    <property type="entry name" value="PBP1_GntR"/>
    <property type="match status" value="1"/>
</dbReference>
<dbReference type="Pfam" id="PF00356">
    <property type="entry name" value="LacI"/>
    <property type="match status" value="1"/>
</dbReference>
<dbReference type="Proteomes" id="UP000264036">
    <property type="component" value="Unassembled WGS sequence"/>
</dbReference>
<dbReference type="InterPro" id="IPR010982">
    <property type="entry name" value="Lambda_DNA-bd_dom_sf"/>
</dbReference>
<comment type="caution">
    <text evidence="5">The sequence shown here is derived from an EMBL/GenBank/DDBJ whole genome shotgun (WGS) entry which is preliminary data.</text>
</comment>
<dbReference type="CDD" id="cd01392">
    <property type="entry name" value="HTH_LacI"/>
    <property type="match status" value="1"/>
</dbReference>
<dbReference type="InterPro" id="IPR046335">
    <property type="entry name" value="LacI/GalR-like_sensor"/>
</dbReference>
<feature type="domain" description="HTH lacI-type" evidence="4">
    <location>
        <begin position="17"/>
        <end position="71"/>
    </location>
</feature>